<feature type="region of interest" description="Disordered" evidence="1">
    <location>
        <begin position="1"/>
        <end position="64"/>
    </location>
</feature>
<organism evidence="3 4">
    <name type="scientific">Smittium culicis</name>
    <dbReference type="NCBI Taxonomy" id="133412"/>
    <lineage>
        <taxon>Eukaryota</taxon>
        <taxon>Fungi</taxon>
        <taxon>Fungi incertae sedis</taxon>
        <taxon>Zoopagomycota</taxon>
        <taxon>Kickxellomycotina</taxon>
        <taxon>Harpellomycetes</taxon>
        <taxon>Harpellales</taxon>
        <taxon>Legeriomycetaceae</taxon>
        <taxon>Smittium</taxon>
    </lineage>
</organism>
<feature type="compositionally biased region" description="Basic residues" evidence="1">
    <location>
        <begin position="31"/>
        <end position="44"/>
    </location>
</feature>
<dbReference type="Pfam" id="PF02450">
    <property type="entry name" value="LCAT"/>
    <property type="match status" value="1"/>
</dbReference>
<evidence type="ECO:0000256" key="1">
    <source>
        <dbReference type="SAM" id="MobiDB-lite"/>
    </source>
</evidence>
<keyword evidence="2" id="KW-0472">Membrane</keyword>
<sequence>MKSPKGKSKAEAGRESSKMNSEISRSDKKHPNIRNRSSSIHKKSTKPENKKSNSPGIKKNKEKLRKVSPVSTGFISNAYLSSFFKKFNRFCYRLFKSDHSEKYFEGSIVQKELIGTVGISQRRRFWFVIGIILGLLAASVPINNKQFKEASFAEFRNMFPSNFGEVDFFKYYSENLIPEETYKKILSMIKSDTVESTARKPEGLFEPAKTLKKTQSLKPKHSVVMIPGVFTSGLENWCTEGCLNGFFRNRIWGSMTMFKAILLDKQCWFKHMLLDDETGLDPENIRIRATKGLEAVEYFMTGYWVWAKVIDNLSEIGYDNHNMHVASYDWRLSIPDLETRDSYFTKLKLQIEMYKQTKNEKSVIISHSMGSLVATYFLKWVESPEHGNGGPDWVNDHIESWVNTAGALLGTAKSFSSLLSGETGETVQPLTSYLLEKYMSRNDRSLLFRNWGSIYSMIPKGGNKIWGNENVTIDDDELPLSSEKSTPSTNGLFIRILNIPTVNTTTDSILESDIKKNLTLDESVELLRKFIGKKYSDRLDRNYNLGLFTKKSEFDAHKYNHTTFSNPLTFQLPNAPNMKIYSFYGVGLKSERAYYYSKRNETEKNDDSYLGNSYTTPNVKYIIDNHINDANSDTQSGVVYSSG</sequence>
<feature type="compositionally biased region" description="Basic and acidic residues" evidence="1">
    <location>
        <begin position="8"/>
        <end position="17"/>
    </location>
</feature>
<feature type="transmembrane region" description="Helical" evidence="2">
    <location>
        <begin position="125"/>
        <end position="142"/>
    </location>
</feature>
<dbReference type="Gene3D" id="3.40.50.1820">
    <property type="entry name" value="alpha/beta hydrolase"/>
    <property type="match status" value="1"/>
</dbReference>
<keyword evidence="4" id="KW-1185">Reference proteome</keyword>
<name>A0A1R1X4E9_9FUNG</name>
<dbReference type="PANTHER" id="PTHR11440">
    <property type="entry name" value="LECITHIN-CHOLESTEROL ACYLTRANSFERASE-RELATED"/>
    <property type="match status" value="1"/>
</dbReference>
<dbReference type="InterPro" id="IPR003386">
    <property type="entry name" value="LACT/PDAT_acylTrfase"/>
</dbReference>
<evidence type="ECO:0000313" key="4">
    <source>
        <dbReference type="Proteomes" id="UP000187429"/>
    </source>
</evidence>
<proteinExistence type="predicted"/>
<keyword evidence="3" id="KW-0808">Transferase</keyword>
<comment type="caution">
    <text evidence="3">The sequence shown here is derived from an EMBL/GenBank/DDBJ whole genome shotgun (WGS) entry which is preliminary data.</text>
</comment>
<dbReference type="Proteomes" id="UP000187429">
    <property type="component" value="Unassembled WGS sequence"/>
</dbReference>
<dbReference type="GO" id="GO:0008374">
    <property type="term" value="F:O-acyltransferase activity"/>
    <property type="evidence" value="ECO:0007669"/>
    <property type="project" value="InterPro"/>
</dbReference>
<dbReference type="GO" id="GO:0006629">
    <property type="term" value="P:lipid metabolic process"/>
    <property type="evidence" value="ECO:0007669"/>
    <property type="project" value="InterPro"/>
</dbReference>
<gene>
    <name evidence="3" type="ORF">AYI69_g10629</name>
</gene>
<dbReference type="AlphaFoldDB" id="A0A1R1X4E9"/>
<dbReference type="InterPro" id="IPR029058">
    <property type="entry name" value="AB_hydrolase_fold"/>
</dbReference>
<keyword evidence="2" id="KW-1133">Transmembrane helix</keyword>
<keyword evidence="2" id="KW-0812">Transmembrane</keyword>
<dbReference type="SUPFAM" id="SSF53474">
    <property type="entry name" value="alpha/beta-Hydrolases"/>
    <property type="match status" value="1"/>
</dbReference>
<accession>A0A1R1X4E9</accession>
<dbReference type="OrthoDB" id="190846at2759"/>
<protein>
    <submittedName>
        <fullName evidence="3">Phospholipid:diacylglycerol acyltransferase</fullName>
    </submittedName>
</protein>
<evidence type="ECO:0000256" key="2">
    <source>
        <dbReference type="SAM" id="Phobius"/>
    </source>
</evidence>
<evidence type="ECO:0000313" key="3">
    <source>
        <dbReference type="EMBL" id="OMJ09505.1"/>
    </source>
</evidence>
<reference evidence="4" key="1">
    <citation type="submission" date="2017-01" db="EMBL/GenBank/DDBJ databases">
        <authorList>
            <person name="Wang Y."/>
            <person name="White M."/>
            <person name="Kvist S."/>
            <person name="Moncalvo J.-M."/>
        </authorList>
    </citation>
    <scope>NUCLEOTIDE SEQUENCE [LARGE SCALE GENOMIC DNA]</scope>
    <source>
        <strain evidence="4">ID-206-W2</strain>
    </source>
</reference>
<dbReference type="EMBL" id="LSSM01007025">
    <property type="protein sequence ID" value="OMJ09505.1"/>
    <property type="molecule type" value="Genomic_DNA"/>
</dbReference>
<keyword evidence="3" id="KW-0012">Acyltransferase</keyword>